<evidence type="ECO:0000313" key="2">
    <source>
        <dbReference type="Proteomes" id="UP000789901"/>
    </source>
</evidence>
<organism evidence="1 2">
    <name type="scientific">Gigaspora margarita</name>
    <dbReference type="NCBI Taxonomy" id="4874"/>
    <lineage>
        <taxon>Eukaryota</taxon>
        <taxon>Fungi</taxon>
        <taxon>Fungi incertae sedis</taxon>
        <taxon>Mucoromycota</taxon>
        <taxon>Glomeromycotina</taxon>
        <taxon>Glomeromycetes</taxon>
        <taxon>Diversisporales</taxon>
        <taxon>Gigasporaceae</taxon>
        <taxon>Gigaspora</taxon>
    </lineage>
</organism>
<gene>
    <name evidence="1" type="ORF">GMARGA_LOCUS28655</name>
</gene>
<reference evidence="1 2" key="1">
    <citation type="submission" date="2021-06" db="EMBL/GenBank/DDBJ databases">
        <authorList>
            <person name="Kallberg Y."/>
            <person name="Tangrot J."/>
            <person name="Rosling A."/>
        </authorList>
    </citation>
    <scope>NUCLEOTIDE SEQUENCE [LARGE SCALE GENOMIC DNA]</scope>
    <source>
        <strain evidence="1 2">120-4 pot B 10/14</strain>
    </source>
</reference>
<proteinExistence type="predicted"/>
<name>A0ABN7WCP4_GIGMA</name>
<comment type="caution">
    <text evidence="1">The sequence shown here is derived from an EMBL/GenBank/DDBJ whole genome shotgun (WGS) entry which is preliminary data.</text>
</comment>
<evidence type="ECO:0000313" key="1">
    <source>
        <dbReference type="EMBL" id="CAG8824726.1"/>
    </source>
</evidence>
<sequence length="199" mass="23022">FTFSLAKSELDKDDKIPRHRVYYCSKEHHYKPKKKAHVLEERNKEHESIISEYSHQMSENIQIVAPQYCHLTPEMQEDIELLASSNIRTRAIINVLTHKYPDQYIYAYCVYNLVQTIKVEKEKLSDAGATYKELMCHKQKMPGWVLKETTNIQLSENLISTGSSNVSNESIGVSGIKIDEAQLQTSQEDDQNKDIQEQS</sequence>
<dbReference type="Proteomes" id="UP000789901">
    <property type="component" value="Unassembled WGS sequence"/>
</dbReference>
<feature type="non-terminal residue" evidence="1">
    <location>
        <position position="1"/>
    </location>
</feature>
<accession>A0ABN7WCP4</accession>
<protein>
    <submittedName>
        <fullName evidence="1">13890_t:CDS:1</fullName>
    </submittedName>
</protein>
<dbReference type="EMBL" id="CAJVQB010036993">
    <property type="protein sequence ID" value="CAG8824726.1"/>
    <property type="molecule type" value="Genomic_DNA"/>
</dbReference>
<keyword evidence="2" id="KW-1185">Reference proteome</keyword>